<evidence type="ECO:0000256" key="2">
    <source>
        <dbReference type="SAM" id="Coils"/>
    </source>
</evidence>
<accession>A0A3P1V7W6</accession>
<dbReference type="EMBL" id="RQZA01000009">
    <property type="protein sequence ID" value="RRD30282.1"/>
    <property type="molecule type" value="Genomic_DNA"/>
</dbReference>
<dbReference type="InterPro" id="IPR002701">
    <property type="entry name" value="CM_II_prokaryot"/>
</dbReference>
<keyword evidence="5" id="KW-1185">Reference proteome</keyword>
<comment type="caution">
    <text evidence="4">The sequence shown here is derived from an EMBL/GenBank/DDBJ whole genome shotgun (WGS) entry which is preliminary data.</text>
</comment>
<protein>
    <submittedName>
        <fullName evidence="4">Chorismate mutase</fullName>
        <ecNumber evidence="4">5.4.99.5</ecNumber>
    </submittedName>
</protein>
<dbReference type="GO" id="GO:0009697">
    <property type="term" value="P:salicylic acid biosynthetic process"/>
    <property type="evidence" value="ECO:0007669"/>
    <property type="project" value="TreeGrafter"/>
</dbReference>
<dbReference type="STRING" id="1123309.GCA_000377005_00361"/>
<dbReference type="PANTHER" id="PTHR38041">
    <property type="entry name" value="CHORISMATE MUTASE"/>
    <property type="match status" value="1"/>
</dbReference>
<dbReference type="InterPro" id="IPR036263">
    <property type="entry name" value="Chorismate_II_sf"/>
</dbReference>
<dbReference type="InterPro" id="IPR051331">
    <property type="entry name" value="Chorismate_mutase-related"/>
</dbReference>
<feature type="domain" description="Chorismate mutase" evidence="3">
    <location>
        <begin position="1"/>
        <end position="87"/>
    </location>
</feature>
<dbReference type="InterPro" id="IPR036979">
    <property type="entry name" value="CM_dom_sf"/>
</dbReference>
<sequence length="90" mass="10482">MILEDIRKNIDSIDTELVHLLEKRMDLVNQVAAYKKESGKAILDTSREQAVLERIESLVKNPEYRTTIRDSFADIMAQSRTYQKEKLKAK</sequence>
<evidence type="ECO:0000256" key="1">
    <source>
        <dbReference type="ARBA" id="ARBA00023235"/>
    </source>
</evidence>
<dbReference type="EC" id="5.4.99.5" evidence="4"/>
<dbReference type="GO" id="GO:0004106">
    <property type="term" value="F:chorismate mutase activity"/>
    <property type="evidence" value="ECO:0007669"/>
    <property type="project" value="UniProtKB-EC"/>
</dbReference>
<dbReference type="PANTHER" id="PTHR38041:SF1">
    <property type="entry name" value="CHORISMATE MUTASE"/>
    <property type="match status" value="1"/>
</dbReference>
<dbReference type="GO" id="GO:0046417">
    <property type="term" value="P:chorismate metabolic process"/>
    <property type="evidence" value="ECO:0007669"/>
    <property type="project" value="InterPro"/>
</dbReference>
<proteinExistence type="predicted"/>
<organism evidence="4 5">
    <name type="scientific">Streptococcus minor</name>
    <dbReference type="NCBI Taxonomy" id="229549"/>
    <lineage>
        <taxon>Bacteria</taxon>
        <taxon>Bacillati</taxon>
        <taxon>Bacillota</taxon>
        <taxon>Bacilli</taxon>
        <taxon>Lactobacillales</taxon>
        <taxon>Streptococcaceae</taxon>
        <taxon>Streptococcus</taxon>
    </lineage>
</organism>
<dbReference type="InterPro" id="IPR011279">
    <property type="entry name" value="Chorismate_mutase_GmP"/>
</dbReference>
<evidence type="ECO:0000313" key="4">
    <source>
        <dbReference type="EMBL" id="RRD30282.1"/>
    </source>
</evidence>
<dbReference type="NCBIfam" id="TIGR01805">
    <property type="entry name" value="CM_mono_grmpos"/>
    <property type="match status" value="1"/>
</dbReference>
<dbReference type="Proteomes" id="UP000281771">
    <property type="component" value="Unassembled WGS sequence"/>
</dbReference>
<dbReference type="PROSITE" id="PS51168">
    <property type="entry name" value="CHORISMATE_MUT_2"/>
    <property type="match status" value="1"/>
</dbReference>
<keyword evidence="1 4" id="KW-0413">Isomerase</keyword>
<gene>
    <name evidence="4" type="ORF">EII38_08450</name>
</gene>
<dbReference type="SMART" id="SM00830">
    <property type="entry name" value="CM_2"/>
    <property type="match status" value="1"/>
</dbReference>
<dbReference type="Gene3D" id="1.20.59.10">
    <property type="entry name" value="Chorismate mutase"/>
    <property type="match status" value="1"/>
</dbReference>
<evidence type="ECO:0000259" key="3">
    <source>
        <dbReference type="PROSITE" id="PS51168"/>
    </source>
</evidence>
<evidence type="ECO:0000313" key="5">
    <source>
        <dbReference type="Proteomes" id="UP000281771"/>
    </source>
</evidence>
<dbReference type="SUPFAM" id="SSF48600">
    <property type="entry name" value="Chorismate mutase II"/>
    <property type="match status" value="1"/>
</dbReference>
<name>A0A3P1V7W6_9STRE</name>
<dbReference type="RefSeq" id="WP_124777690.1">
    <property type="nucleotide sequence ID" value="NZ_RQZA01000009.1"/>
</dbReference>
<reference evidence="4 5" key="1">
    <citation type="submission" date="2018-11" db="EMBL/GenBank/DDBJ databases">
        <title>Genomes From Bacteria Associated with the Canine Oral Cavity: a Test Case for Automated Genome-Based Taxonomic Assignment.</title>
        <authorList>
            <person name="Coil D.A."/>
            <person name="Jospin G."/>
            <person name="Darling A.E."/>
            <person name="Wallis C."/>
            <person name="Davis I.J."/>
            <person name="Harris S."/>
            <person name="Eisen J.A."/>
            <person name="Holcombe L.J."/>
            <person name="O'Flynn C."/>
        </authorList>
    </citation>
    <scope>NUCLEOTIDE SEQUENCE [LARGE SCALE GENOMIC DNA]</scope>
    <source>
        <strain evidence="4 5">OH4621_COT-116</strain>
    </source>
</reference>
<dbReference type="AlphaFoldDB" id="A0A3P1V7W6"/>
<keyword evidence="2" id="KW-0175">Coiled coil</keyword>
<dbReference type="Pfam" id="PF01817">
    <property type="entry name" value="CM_2"/>
    <property type="match status" value="1"/>
</dbReference>
<feature type="coiled-coil region" evidence="2">
    <location>
        <begin position="3"/>
        <end position="37"/>
    </location>
</feature>